<dbReference type="PANTHER" id="PTHR37592:SF1">
    <property type="match status" value="1"/>
</dbReference>
<sequence length="213" mass="22296">MFGFVKRITVLSLLISLGTFLKDILALLVIDHRFLGLVAAAPTIHRRQSACFLVGKTALPAEVSSGVSALASQVTCGTKTIANTGGVPDVTSAGISFSSIDFQSSRKSPIGFALDTFKTPADPATANLATLQNQLNTYLAMEAGVRSTGSNMLGQLKGTKFFLQFQIARVRTAQGAKLGAADTVEHQLGKVLKNAVGATQAEKDAVTALSKQL</sequence>
<dbReference type="Pfam" id="PF23631">
    <property type="entry name" value="DUF7143"/>
    <property type="match status" value="1"/>
</dbReference>
<gene>
    <name evidence="2" type="ORF">RHS03_00293</name>
</gene>
<proteinExistence type="predicted"/>
<dbReference type="Proteomes" id="UP000602905">
    <property type="component" value="Unassembled WGS sequence"/>
</dbReference>
<feature type="domain" description="DUF7143" evidence="1">
    <location>
        <begin position="53"/>
        <end position="212"/>
    </location>
</feature>
<dbReference type="OrthoDB" id="2497581at2759"/>
<comment type="caution">
    <text evidence="2">The sequence shown here is derived from an EMBL/GenBank/DDBJ whole genome shotgun (WGS) entry which is preliminary data.</text>
</comment>
<dbReference type="InterPro" id="IPR055567">
    <property type="entry name" value="DUF7143"/>
</dbReference>
<evidence type="ECO:0000259" key="1">
    <source>
        <dbReference type="Pfam" id="PF23631"/>
    </source>
</evidence>
<organism evidence="2 3">
    <name type="scientific">Rhizoctonia solani</name>
    <dbReference type="NCBI Taxonomy" id="456999"/>
    <lineage>
        <taxon>Eukaryota</taxon>
        <taxon>Fungi</taxon>
        <taxon>Dikarya</taxon>
        <taxon>Basidiomycota</taxon>
        <taxon>Agaricomycotina</taxon>
        <taxon>Agaricomycetes</taxon>
        <taxon>Cantharellales</taxon>
        <taxon>Ceratobasidiaceae</taxon>
        <taxon>Rhizoctonia</taxon>
    </lineage>
</organism>
<feature type="non-terminal residue" evidence="2">
    <location>
        <position position="213"/>
    </location>
</feature>
<reference evidence="2" key="1">
    <citation type="submission" date="2020-09" db="EMBL/GenBank/DDBJ databases">
        <title>Comparative genome analyses of four rice-infecting Rhizoctonia solani isolates reveal extensive enrichment of homogalacturonan modification genes.</title>
        <authorList>
            <person name="Lee D.-Y."/>
            <person name="Jeon J."/>
            <person name="Kim K.-T."/>
            <person name="Cheong K."/>
            <person name="Song H."/>
            <person name="Choi G."/>
            <person name="Ko J."/>
            <person name="Opiyo S.O."/>
            <person name="Zuo S."/>
            <person name="Madhav S."/>
            <person name="Lee Y.-H."/>
            <person name="Wang G.-L."/>
        </authorList>
    </citation>
    <scope>NUCLEOTIDE SEQUENCE</scope>
    <source>
        <strain evidence="2">AG1-IA WGL</strain>
    </source>
</reference>
<evidence type="ECO:0000313" key="2">
    <source>
        <dbReference type="EMBL" id="KAF8714524.1"/>
    </source>
</evidence>
<accession>A0A8H7HZU3</accession>
<dbReference type="EMBL" id="JACYCD010000009">
    <property type="protein sequence ID" value="KAF8714524.1"/>
    <property type="molecule type" value="Genomic_DNA"/>
</dbReference>
<name>A0A8H7HZU3_9AGAM</name>
<dbReference type="PANTHER" id="PTHR37592">
    <property type="match status" value="1"/>
</dbReference>
<dbReference type="AlphaFoldDB" id="A0A8H7HZU3"/>
<evidence type="ECO:0000313" key="3">
    <source>
        <dbReference type="Proteomes" id="UP000602905"/>
    </source>
</evidence>
<protein>
    <recommendedName>
        <fullName evidence="1">DUF7143 domain-containing protein</fullName>
    </recommendedName>
</protein>